<organism evidence="8 9">
    <name type="scientific">Diutina rugosa</name>
    <name type="common">Yeast</name>
    <name type="synonym">Candida rugosa</name>
    <dbReference type="NCBI Taxonomy" id="5481"/>
    <lineage>
        <taxon>Eukaryota</taxon>
        <taxon>Fungi</taxon>
        <taxon>Dikarya</taxon>
        <taxon>Ascomycota</taxon>
        <taxon>Saccharomycotina</taxon>
        <taxon>Pichiomycetes</taxon>
        <taxon>Debaryomycetaceae</taxon>
        <taxon>Diutina</taxon>
    </lineage>
</organism>
<dbReference type="PANTHER" id="PTHR42810:SF2">
    <property type="entry name" value="PURINE PERMEASE C1399.01C-RELATED"/>
    <property type="match status" value="1"/>
</dbReference>
<feature type="transmembrane region" description="Helical" evidence="7">
    <location>
        <begin position="120"/>
        <end position="140"/>
    </location>
</feature>
<comment type="similarity">
    <text evidence="2">Belongs to the nucleobase:cation symporter-2 (NCS2) (TC 2.A.40) family.</text>
</comment>
<keyword evidence="3" id="KW-0813">Transport</keyword>
<comment type="subcellular location">
    <subcellularLocation>
        <location evidence="1">Membrane</location>
        <topology evidence="1">Multi-pass membrane protein</topology>
    </subcellularLocation>
</comment>
<evidence type="ECO:0000256" key="6">
    <source>
        <dbReference type="ARBA" id="ARBA00023136"/>
    </source>
</evidence>
<reference evidence="8 9" key="1">
    <citation type="submission" date="2019-07" db="EMBL/GenBank/DDBJ databases">
        <title>Genome assembly of two rare yeast pathogens: Diutina rugosa and Trichomonascus ciferrii.</title>
        <authorList>
            <person name="Mixao V."/>
            <person name="Saus E."/>
            <person name="Hansen A."/>
            <person name="Lass-Flor C."/>
            <person name="Gabaldon T."/>
        </authorList>
    </citation>
    <scope>NUCLEOTIDE SEQUENCE [LARGE SCALE GENOMIC DNA]</scope>
    <source>
        <strain evidence="8 9">CBS 613</strain>
    </source>
</reference>
<evidence type="ECO:0000313" key="8">
    <source>
        <dbReference type="EMBL" id="KAA8906986.1"/>
    </source>
</evidence>
<keyword evidence="5 7" id="KW-1133">Transmembrane helix</keyword>
<dbReference type="InterPro" id="IPR006042">
    <property type="entry name" value="Xan_ur_permease"/>
</dbReference>
<dbReference type="Pfam" id="PF00860">
    <property type="entry name" value="Xan_ur_permease"/>
    <property type="match status" value="1"/>
</dbReference>
<dbReference type="RefSeq" id="XP_034014337.1">
    <property type="nucleotide sequence ID" value="XM_034158944.1"/>
</dbReference>
<feature type="transmembrane region" description="Helical" evidence="7">
    <location>
        <begin position="171"/>
        <end position="190"/>
    </location>
</feature>
<accession>A0A642UWN7</accession>
<dbReference type="AlphaFoldDB" id="A0A642UWN7"/>
<feature type="transmembrane region" description="Helical" evidence="7">
    <location>
        <begin position="89"/>
        <end position="108"/>
    </location>
</feature>
<keyword evidence="6 7" id="KW-0472">Membrane</keyword>
<sequence length="550" mass="58829">MKSLSLNAKKAFSKELWLGDYDYKHLFVPRLPFTKGDKTRQPFFGLDSDMPVLLGALLGFQHSLSMLAGVMTPAILISQTANLPSEMQSYLVSVSLIVSGILSAVQITRFTIPLPGGRKLHIGTGLLSVVGTSFATITIVTKAIPQMYEEGICKIADDGTKLPCPDGYGRLLASSCVCALVEIFLALLIPAKILQKVFPPLVTGPVVLLIGTHLIGSGFEDWMGGSGCVSSGVCAMGKESLSKPWGSAEYLGLGFLVYVTIIICERWGSPIMKSCAVICGLIVGCIVAGAVGYFTSDAIDSAKVATFMWVHTFKLKLYGPAILPYVAVYLVLMMEAIGDITATCDVSRLPVEGPEYEARIQGGLLADGLNGLLAGLMTLTPMSTFAQNNGVITITKCANRKVGYWCCVWMIVMGIFSKFAGALVSIPKPVLGGMTSFLFTSVAVSGIKIISTAQLSRRDRFILTASLLPGFGSVLVPNWFDHVFTYNGNNSALKGFLNAIVLVMETGFAVTGFLGVILNLLLPEDEDDIEEISEVQVIEASSVDEYKKSG</sequence>
<evidence type="ECO:0000256" key="5">
    <source>
        <dbReference type="ARBA" id="ARBA00022989"/>
    </source>
</evidence>
<dbReference type="EMBL" id="SWFT01000027">
    <property type="protein sequence ID" value="KAA8906986.1"/>
    <property type="molecule type" value="Genomic_DNA"/>
</dbReference>
<keyword evidence="9" id="KW-1185">Reference proteome</keyword>
<feature type="transmembrane region" description="Helical" evidence="7">
    <location>
        <begin position="250"/>
        <end position="268"/>
    </location>
</feature>
<evidence type="ECO:0000256" key="1">
    <source>
        <dbReference type="ARBA" id="ARBA00004141"/>
    </source>
</evidence>
<dbReference type="Proteomes" id="UP000449547">
    <property type="component" value="Unassembled WGS sequence"/>
</dbReference>
<dbReference type="GO" id="GO:0005886">
    <property type="term" value="C:plasma membrane"/>
    <property type="evidence" value="ECO:0007669"/>
    <property type="project" value="TreeGrafter"/>
</dbReference>
<proteinExistence type="inferred from homology"/>
<dbReference type="GO" id="GO:0000324">
    <property type="term" value="C:fungal-type vacuole"/>
    <property type="evidence" value="ECO:0007669"/>
    <property type="project" value="TreeGrafter"/>
</dbReference>
<dbReference type="PANTHER" id="PTHR42810">
    <property type="entry name" value="PURINE PERMEASE C1399.01C-RELATED"/>
    <property type="match status" value="1"/>
</dbReference>
<dbReference type="GO" id="GO:0042907">
    <property type="term" value="F:xanthine transmembrane transporter activity"/>
    <property type="evidence" value="ECO:0007669"/>
    <property type="project" value="TreeGrafter"/>
</dbReference>
<dbReference type="GeneID" id="54779323"/>
<feature type="transmembrane region" description="Helical" evidence="7">
    <location>
        <begin position="461"/>
        <end position="480"/>
    </location>
</feature>
<feature type="transmembrane region" description="Helical" evidence="7">
    <location>
        <begin position="430"/>
        <end position="449"/>
    </location>
</feature>
<feature type="transmembrane region" description="Helical" evidence="7">
    <location>
        <begin position="500"/>
        <end position="522"/>
    </location>
</feature>
<gene>
    <name evidence="8" type="ORF">DIURU_000670</name>
</gene>
<feature type="transmembrane region" description="Helical" evidence="7">
    <location>
        <begin position="275"/>
        <end position="295"/>
    </location>
</feature>
<comment type="caution">
    <text evidence="8">The sequence shown here is derived from an EMBL/GenBank/DDBJ whole genome shotgun (WGS) entry which is preliminary data.</text>
</comment>
<feature type="transmembrane region" description="Helical" evidence="7">
    <location>
        <begin position="197"/>
        <end position="216"/>
    </location>
</feature>
<evidence type="ECO:0008006" key="10">
    <source>
        <dbReference type="Google" id="ProtNLM"/>
    </source>
</evidence>
<dbReference type="VEuPathDB" id="FungiDB:DIURU_000670"/>
<dbReference type="OrthoDB" id="1641903at2759"/>
<evidence type="ECO:0000256" key="2">
    <source>
        <dbReference type="ARBA" id="ARBA00008821"/>
    </source>
</evidence>
<evidence type="ECO:0000256" key="7">
    <source>
        <dbReference type="SAM" id="Phobius"/>
    </source>
</evidence>
<dbReference type="InterPro" id="IPR006043">
    <property type="entry name" value="NCS2"/>
</dbReference>
<feature type="transmembrane region" description="Helical" evidence="7">
    <location>
        <begin position="52"/>
        <end position="77"/>
    </location>
</feature>
<evidence type="ECO:0000256" key="3">
    <source>
        <dbReference type="ARBA" id="ARBA00022448"/>
    </source>
</evidence>
<feature type="transmembrane region" description="Helical" evidence="7">
    <location>
        <begin position="315"/>
        <end position="332"/>
    </location>
</feature>
<dbReference type="NCBIfam" id="TIGR00801">
    <property type="entry name" value="ncs2"/>
    <property type="match status" value="1"/>
</dbReference>
<protein>
    <recommendedName>
        <fullName evidence="10">Uric acid-xanthine permease</fullName>
    </recommendedName>
</protein>
<dbReference type="OMA" id="GLGFDWN"/>
<feature type="transmembrane region" description="Helical" evidence="7">
    <location>
        <begin position="402"/>
        <end position="424"/>
    </location>
</feature>
<evidence type="ECO:0000256" key="4">
    <source>
        <dbReference type="ARBA" id="ARBA00022692"/>
    </source>
</evidence>
<keyword evidence="4 7" id="KW-0812">Transmembrane</keyword>
<name>A0A642UWN7_DIURU</name>
<evidence type="ECO:0000313" key="9">
    <source>
        <dbReference type="Proteomes" id="UP000449547"/>
    </source>
</evidence>